<keyword evidence="1" id="KW-0472">Membrane</keyword>
<reference evidence="2 3" key="1">
    <citation type="submission" date="2020-08" db="EMBL/GenBank/DDBJ databases">
        <title>Genomic Encyclopedia of Type Strains, Phase IV (KMG-V): Genome sequencing to study the core and pangenomes of soil and plant-associated prokaryotes.</title>
        <authorList>
            <person name="Whitman W."/>
        </authorList>
    </citation>
    <scope>NUCLEOTIDE SEQUENCE [LARGE SCALE GENOMIC DNA]</scope>
    <source>
        <strain evidence="2 3">MP7CTX6</strain>
    </source>
</reference>
<sequence length="133" mass="15307">MKLELIWFVLGSAYWIYLIDPFCSRPLKRNYLRLYKETKFLCFSLLLSVILLISGCILTATYALIPFSILPILFIVIDLLLIKVSILHLGRPFIFIHRGDLVKVSLANRLYSAALILLPFLLSFILGYQIIIS</sequence>
<feature type="transmembrane region" description="Helical" evidence="1">
    <location>
        <begin position="43"/>
        <end position="63"/>
    </location>
</feature>
<feature type="transmembrane region" description="Helical" evidence="1">
    <location>
        <begin position="69"/>
        <end position="89"/>
    </location>
</feature>
<protein>
    <submittedName>
        <fullName evidence="2">Uncharacterized protein</fullName>
    </submittedName>
</protein>
<comment type="caution">
    <text evidence="2">The sequence shown here is derived from an EMBL/GenBank/DDBJ whole genome shotgun (WGS) entry which is preliminary data.</text>
</comment>
<proteinExistence type="predicted"/>
<dbReference type="AlphaFoldDB" id="A0A7W9DM34"/>
<keyword evidence="1" id="KW-1133">Transmembrane helix</keyword>
<evidence type="ECO:0000313" key="3">
    <source>
        <dbReference type="Proteomes" id="UP000537718"/>
    </source>
</evidence>
<dbReference type="RefSeq" id="WP_183869608.1">
    <property type="nucleotide sequence ID" value="NZ_JACHCG010000001.1"/>
</dbReference>
<feature type="transmembrane region" description="Helical" evidence="1">
    <location>
        <begin position="6"/>
        <end position="23"/>
    </location>
</feature>
<accession>A0A7W9DM34</accession>
<dbReference type="EMBL" id="JACHCF010000013">
    <property type="protein sequence ID" value="MBB5623514.1"/>
    <property type="molecule type" value="Genomic_DNA"/>
</dbReference>
<gene>
    <name evidence="2" type="ORF">HDE69_004600</name>
</gene>
<organism evidence="2 3">
    <name type="scientific">Pedobacter cryoconitis</name>
    <dbReference type="NCBI Taxonomy" id="188932"/>
    <lineage>
        <taxon>Bacteria</taxon>
        <taxon>Pseudomonadati</taxon>
        <taxon>Bacteroidota</taxon>
        <taxon>Sphingobacteriia</taxon>
        <taxon>Sphingobacteriales</taxon>
        <taxon>Sphingobacteriaceae</taxon>
        <taxon>Pedobacter</taxon>
    </lineage>
</organism>
<keyword evidence="1" id="KW-0812">Transmembrane</keyword>
<name>A0A7W9DM34_9SPHI</name>
<dbReference type="Proteomes" id="UP000537718">
    <property type="component" value="Unassembled WGS sequence"/>
</dbReference>
<evidence type="ECO:0000313" key="2">
    <source>
        <dbReference type="EMBL" id="MBB5623514.1"/>
    </source>
</evidence>
<evidence type="ECO:0000256" key="1">
    <source>
        <dbReference type="SAM" id="Phobius"/>
    </source>
</evidence>
<feature type="transmembrane region" description="Helical" evidence="1">
    <location>
        <begin position="110"/>
        <end position="131"/>
    </location>
</feature>